<feature type="compositionally biased region" description="Low complexity" evidence="1">
    <location>
        <begin position="749"/>
        <end position="762"/>
    </location>
</feature>
<protein>
    <recommendedName>
        <fullName evidence="2">HAT C-terminal dimerisation domain-containing protein</fullName>
    </recommendedName>
</protein>
<evidence type="ECO:0000256" key="1">
    <source>
        <dbReference type="SAM" id="MobiDB-lite"/>
    </source>
</evidence>
<organism evidence="3 4">
    <name type="scientific">Pythium oligandrum</name>
    <name type="common">Mycoparasitic fungus</name>
    <dbReference type="NCBI Taxonomy" id="41045"/>
    <lineage>
        <taxon>Eukaryota</taxon>
        <taxon>Sar</taxon>
        <taxon>Stramenopiles</taxon>
        <taxon>Oomycota</taxon>
        <taxon>Peronosporomycetes</taxon>
        <taxon>Pythiales</taxon>
        <taxon>Pythiaceae</taxon>
        <taxon>Pythium</taxon>
    </lineage>
</organism>
<dbReference type="SUPFAM" id="SSF140996">
    <property type="entry name" value="Hermes dimerisation domain"/>
    <property type="match status" value="1"/>
</dbReference>
<gene>
    <name evidence="3" type="ORF">Poli38472_002634</name>
</gene>
<feature type="compositionally biased region" description="Low complexity" evidence="1">
    <location>
        <begin position="708"/>
        <end position="717"/>
    </location>
</feature>
<dbReference type="GO" id="GO:0005634">
    <property type="term" value="C:nucleus"/>
    <property type="evidence" value="ECO:0007669"/>
    <property type="project" value="TreeGrafter"/>
</dbReference>
<reference evidence="3" key="1">
    <citation type="submission" date="2019-03" db="EMBL/GenBank/DDBJ databases">
        <title>Long read genome sequence of the mycoparasitic Pythium oligandrum ATCC 38472 isolated from sugarbeet rhizosphere.</title>
        <authorList>
            <person name="Gaulin E."/>
        </authorList>
    </citation>
    <scope>NUCLEOTIDE SEQUENCE</scope>
    <source>
        <strain evidence="3">ATCC 38472_TT</strain>
    </source>
</reference>
<comment type="caution">
    <text evidence="3">The sequence shown here is derived from an EMBL/GenBank/DDBJ whole genome shotgun (WGS) entry which is preliminary data.</text>
</comment>
<dbReference type="GO" id="GO:0006357">
    <property type="term" value="P:regulation of transcription by RNA polymerase II"/>
    <property type="evidence" value="ECO:0007669"/>
    <property type="project" value="TreeGrafter"/>
</dbReference>
<keyword evidence="4" id="KW-1185">Reference proteome</keyword>
<proteinExistence type="predicted"/>
<evidence type="ECO:0000259" key="2">
    <source>
        <dbReference type="Pfam" id="PF05699"/>
    </source>
</evidence>
<feature type="compositionally biased region" description="Acidic residues" evidence="1">
    <location>
        <begin position="728"/>
        <end position="742"/>
    </location>
</feature>
<dbReference type="Proteomes" id="UP000794436">
    <property type="component" value="Unassembled WGS sequence"/>
</dbReference>
<dbReference type="OrthoDB" id="2438421at2759"/>
<feature type="region of interest" description="Disordered" evidence="1">
    <location>
        <begin position="126"/>
        <end position="178"/>
    </location>
</feature>
<dbReference type="InterPro" id="IPR008906">
    <property type="entry name" value="HATC_C_dom"/>
</dbReference>
<dbReference type="InterPro" id="IPR012337">
    <property type="entry name" value="RNaseH-like_sf"/>
</dbReference>
<accession>A0A8K1CIQ6</accession>
<dbReference type="PANTHER" id="PTHR46169">
    <property type="entry name" value="DNA REPLICATION-RELATED ELEMENT FACTOR, ISOFORM A"/>
    <property type="match status" value="1"/>
</dbReference>
<feature type="compositionally biased region" description="Polar residues" evidence="1">
    <location>
        <begin position="877"/>
        <end position="896"/>
    </location>
</feature>
<dbReference type="InterPro" id="IPR052717">
    <property type="entry name" value="Vacuolar_transposase_reg"/>
</dbReference>
<dbReference type="PANTHER" id="PTHR46169:SF29">
    <property type="entry name" value="DNA REPLICATION-RELATED ELEMENT FACTOR, ISOFORM A"/>
    <property type="match status" value="1"/>
</dbReference>
<dbReference type="GO" id="GO:0046983">
    <property type="term" value="F:protein dimerization activity"/>
    <property type="evidence" value="ECO:0007669"/>
    <property type="project" value="InterPro"/>
</dbReference>
<dbReference type="SUPFAM" id="SSF53098">
    <property type="entry name" value="Ribonuclease H-like"/>
    <property type="match status" value="1"/>
</dbReference>
<evidence type="ECO:0000313" key="3">
    <source>
        <dbReference type="EMBL" id="TMW63693.1"/>
    </source>
</evidence>
<dbReference type="EMBL" id="SPLM01000072">
    <property type="protein sequence ID" value="TMW63693.1"/>
    <property type="molecule type" value="Genomic_DNA"/>
</dbReference>
<sequence>MAPSPANANHDTPLTLEELENSTRNGKKKLYWTAFEVVLATTSTDASNGAPATLETRYDAYQVNHNQLKKLHGQSARSVRVECKYCRSPRFTQSITVSTKKFEEHYMTLHALDALASANAAKAMSGKTSTGSATEPDATTRAKRGRPSSAPTTASTPKRTRTRGRGSEEDEQVSMDRAEAAAAAVVALSAGPSASGAQQSLGDEPVLLHSADSDTKRVKKSYWTAYDVVITETVVDPETQARDVKVTRHDAWKVNHSALRRLHLESTNDTSVRVECRLCASPKFSQSITVSTKKFEHHLQDDHGETRHLQDEDDKSAVSLTASTGVTTTMNGGSQPPRRRRPWRKLLQEHAEASMGFAGQSTKQPTARVQRASEALFQWVVQDQQAASVVESEAFRVFAQTLDRRYVVPTKETLKNELHERFTAIKREIHGLIHANAVSGTKCTLSLDQDASFVSVTAHFVSPQWRSQRLLLACRPVVSNMDSEEHERVLRDVMEEFGLTDSVLAVVTSLKDAKWTDLSLPHVVCAAQTLERVVTAGLASVSDLLTRARRYVLRVNQDDVSDDDESELPMDTPSQWLTTVEMLTAVLAHSKRHTTSGLSTQDQTLLFSLTRALAPAARVTHDLITTEYPSIPMVFQLMRFLHDALEAGSDPIQTLMLIELQNARKTMLPSEALMAYALDPRFRLLQLSPAEQRRVRSAFATALEEDSSTTTTTTESTASKDKPANDKPEEDDGEDTEDEDEPLPSTRRTTSLFEELSSASSATKGKTNTTVAAAKTSTLTELDKYLAMENEAFDVDVLAWWRAHTTEFPHLSRVARQWLSLVGTSVPASALLTSEGQRQRVMRSLLPSDTLEATRVLQAFDEDTRWVTNGAEASPRDATSNTTTAVKPSEGASTRSGAIDDIVV</sequence>
<name>A0A8K1CIQ6_PYTOL</name>
<dbReference type="Pfam" id="PF05699">
    <property type="entry name" value="Dimer_Tnp_hAT"/>
    <property type="match status" value="1"/>
</dbReference>
<dbReference type="AlphaFoldDB" id="A0A8K1CIQ6"/>
<evidence type="ECO:0000313" key="4">
    <source>
        <dbReference type="Proteomes" id="UP000794436"/>
    </source>
</evidence>
<feature type="domain" description="HAT C-terminal dimerisation" evidence="2">
    <location>
        <begin position="781"/>
        <end position="830"/>
    </location>
</feature>
<feature type="region of interest" description="Disordered" evidence="1">
    <location>
        <begin position="867"/>
        <end position="904"/>
    </location>
</feature>
<feature type="compositionally biased region" description="Basic and acidic residues" evidence="1">
    <location>
        <begin position="718"/>
        <end position="727"/>
    </location>
</feature>
<feature type="region of interest" description="Disordered" evidence="1">
    <location>
        <begin position="701"/>
        <end position="769"/>
    </location>
</feature>